<accession>A0A0L0VDD4</accession>
<feature type="compositionally biased region" description="Polar residues" evidence="1">
    <location>
        <begin position="200"/>
        <end position="210"/>
    </location>
</feature>
<evidence type="ECO:0000256" key="1">
    <source>
        <dbReference type="SAM" id="MobiDB-lite"/>
    </source>
</evidence>
<dbReference type="AlphaFoldDB" id="A0A0L0VDD4"/>
<comment type="caution">
    <text evidence="2">The sequence shown here is derived from an EMBL/GenBank/DDBJ whole genome shotgun (WGS) entry which is preliminary data.</text>
</comment>
<gene>
    <name evidence="2" type="ORF">PSTG_09704</name>
</gene>
<dbReference type="Proteomes" id="UP000054564">
    <property type="component" value="Unassembled WGS sequence"/>
</dbReference>
<dbReference type="STRING" id="1165861.A0A0L0VDD4"/>
<name>A0A0L0VDD4_9BASI</name>
<evidence type="ECO:0000313" key="3">
    <source>
        <dbReference type="Proteomes" id="UP000054564"/>
    </source>
</evidence>
<keyword evidence="3" id="KW-1185">Reference proteome</keyword>
<organism evidence="2 3">
    <name type="scientific">Puccinia striiformis f. sp. tritici PST-78</name>
    <dbReference type="NCBI Taxonomy" id="1165861"/>
    <lineage>
        <taxon>Eukaryota</taxon>
        <taxon>Fungi</taxon>
        <taxon>Dikarya</taxon>
        <taxon>Basidiomycota</taxon>
        <taxon>Pucciniomycotina</taxon>
        <taxon>Pucciniomycetes</taxon>
        <taxon>Pucciniales</taxon>
        <taxon>Pucciniaceae</taxon>
        <taxon>Puccinia</taxon>
    </lineage>
</organism>
<protein>
    <submittedName>
        <fullName evidence="2">Uncharacterized protein</fullName>
    </submittedName>
</protein>
<reference evidence="3" key="1">
    <citation type="submission" date="2014-03" db="EMBL/GenBank/DDBJ databases">
        <title>The Genome Sequence of Puccinia striiformis f. sp. tritici PST-78.</title>
        <authorList>
            <consortium name="The Broad Institute Genome Sequencing Platform"/>
            <person name="Cuomo C."/>
            <person name="Hulbert S."/>
            <person name="Chen X."/>
            <person name="Walker B."/>
            <person name="Young S.K."/>
            <person name="Zeng Q."/>
            <person name="Gargeya S."/>
            <person name="Fitzgerald M."/>
            <person name="Haas B."/>
            <person name="Abouelleil A."/>
            <person name="Alvarado L."/>
            <person name="Arachchi H.M."/>
            <person name="Berlin A.M."/>
            <person name="Chapman S.B."/>
            <person name="Goldberg J."/>
            <person name="Griggs A."/>
            <person name="Gujja S."/>
            <person name="Hansen M."/>
            <person name="Howarth C."/>
            <person name="Imamovic A."/>
            <person name="Larimer J."/>
            <person name="McCowan C."/>
            <person name="Montmayeur A."/>
            <person name="Murphy C."/>
            <person name="Neiman D."/>
            <person name="Pearson M."/>
            <person name="Priest M."/>
            <person name="Roberts A."/>
            <person name="Saif S."/>
            <person name="Shea T."/>
            <person name="Sisk P."/>
            <person name="Sykes S."/>
            <person name="Wortman J."/>
            <person name="Nusbaum C."/>
            <person name="Birren B."/>
        </authorList>
    </citation>
    <scope>NUCLEOTIDE SEQUENCE [LARGE SCALE GENOMIC DNA]</scope>
    <source>
        <strain evidence="3">race PST-78</strain>
    </source>
</reference>
<dbReference type="EMBL" id="AJIL01000074">
    <property type="protein sequence ID" value="KNE96969.1"/>
    <property type="molecule type" value="Genomic_DNA"/>
</dbReference>
<dbReference type="OrthoDB" id="2504303at2759"/>
<feature type="compositionally biased region" description="Low complexity" evidence="1">
    <location>
        <begin position="181"/>
        <end position="191"/>
    </location>
</feature>
<sequence>MALTKGYPTTCEEITEAYQLIQKLTSVIARHPRLAGLSDDKEDQSVIPPPESIRKLHQIFATGTSKESGVIYNGSLPSTNPVGVHELTLITEPSPPLISVLEHTQRNTTLSSSSSFPTPRLQANLPMISSPHQHIPSLLFASGIPVVSCRHDPSLSNARIGTTTAQYSEDYRPALNGHTVHSNQQQQSNLQQHHHPSLQANIPTTTTTPS</sequence>
<feature type="region of interest" description="Disordered" evidence="1">
    <location>
        <begin position="175"/>
        <end position="210"/>
    </location>
</feature>
<evidence type="ECO:0000313" key="2">
    <source>
        <dbReference type="EMBL" id="KNE96969.1"/>
    </source>
</evidence>
<proteinExistence type="predicted"/>